<keyword evidence="7 10" id="KW-0784">Thiamine biosynthesis</keyword>
<dbReference type="Pfam" id="PF13292">
    <property type="entry name" value="DXP_synthase_N"/>
    <property type="match status" value="1"/>
</dbReference>
<evidence type="ECO:0000256" key="3">
    <source>
        <dbReference type="ARBA" id="ARBA00011738"/>
    </source>
</evidence>
<evidence type="ECO:0000256" key="7">
    <source>
        <dbReference type="ARBA" id="ARBA00022977"/>
    </source>
</evidence>
<dbReference type="CDD" id="cd07033">
    <property type="entry name" value="TPP_PYR_DXS_TK_like"/>
    <property type="match status" value="1"/>
</dbReference>
<feature type="binding site" evidence="10">
    <location>
        <position position="284"/>
    </location>
    <ligand>
        <name>thiamine diphosphate</name>
        <dbReference type="ChEBI" id="CHEBI:58937"/>
    </ligand>
</feature>
<dbReference type="Proteomes" id="UP000771749">
    <property type="component" value="Unassembled WGS sequence"/>
</dbReference>
<dbReference type="InterPro" id="IPR020826">
    <property type="entry name" value="Transketolase_BS"/>
</dbReference>
<dbReference type="AlphaFoldDB" id="A0A940DPM5"/>
<evidence type="ECO:0000256" key="1">
    <source>
        <dbReference type="ARBA" id="ARBA00004980"/>
    </source>
</evidence>
<keyword evidence="9 10" id="KW-0414">Isoprene biosynthesis</keyword>
<dbReference type="Gene3D" id="3.40.50.970">
    <property type="match status" value="2"/>
</dbReference>
<dbReference type="NCBIfam" id="TIGR00204">
    <property type="entry name" value="dxs"/>
    <property type="match status" value="1"/>
</dbReference>
<comment type="subunit">
    <text evidence="3 10">Homodimer.</text>
</comment>
<dbReference type="SUPFAM" id="SSF52518">
    <property type="entry name" value="Thiamin diphosphate-binding fold (THDP-binding)"/>
    <property type="match status" value="2"/>
</dbReference>
<feature type="binding site" evidence="10">
    <location>
        <position position="175"/>
    </location>
    <ligand>
        <name>thiamine diphosphate</name>
        <dbReference type="ChEBI" id="CHEBI:58937"/>
    </ligand>
</feature>
<dbReference type="HAMAP" id="MF_00315">
    <property type="entry name" value="DXP_synth"/>
    <property type="match status" value="1"/>
</dbReference>
<evidence type="ECO:0000256" key="8">
    <source>
        <dbReference type="ARBA" id="ARBA00023052"/>
    </source>
</evidence>
<comment type="function">
    <text evidence="10">Catalyzes the acyloin condensation reaction between C atoms 2 and 3 of pyruvate and glyceraldehyde 3-phosphate to yield 1-deoxy-D-xylulose-5-phosphate (DXP).</text>
</comment>
<evidence type="ECO:0000256" key="4">
    <source>
        <dbReference type="ARBA" id="ARBA00022679"/>
    </source>
</evidence>
<dbReference type="Pfam" id="PF02779">
    <property type="entry name" value="Transket_pyr"/>
    <property type="match status" value="1"/>
</dbReference>
<dbReference type="InterPro" id="IPR029061">
    <property type="entry name" value="THDP-binding"/>
</dbReference>
<name>A0A940DPM5_9BACT</name>
<dbReference type="GO" id="GO:0005829">
    <property type="term" value="C:cytosol"/>
    <property type="evidence" value="ECO:0007669"/>
    <property type="project" value="TreeGrafter"/>
</dbReference>
<dbReference type="FunFam" id="3.40.50.970:FF:000005">
    <property type="entry name" value="1-deoxy-D-xylulose-5-phosphate synthase"/>
    <property type="match status" value="1"/>
</dbReference>
<dbReference type="Gene3D" id="3.40.50.920">
    <property type="match status" value="1"/>
</dbReference>
<feature type="binding site" evidence="10">
    <location>
        <position position="367"/>
    </location>
    <ligand>
        <name>thiamine diphosphate</name>
        <dbReference type="ChEBI" id="CHEBI:58937"/>
    </ligand>
</feature>
<feature type="binding site" evidence="10">
    <location>
        <position position="146"/>
    </location>
    <ligand>
        <name>Mg(2+)</name>
        <dbReference type="ChEBI" id="CHEBI:18420"/>
    </ligand>
</feature>
<reference evidence="12" key="2">
    <citation type="journal article" date="2021" name="PeerJ">
        <title>Extensive microbial diversity within the chicken gut microbiome revealed by metagenomics and culture.</title>
        <authorList>
            <person name="Gilroy R."/>
            <person name="Ravi A."/>
            <person name="Getino M."/>
            <person name="Pursley I."/>
            <person name="Horton D.L."/>
            <person name="Alikhan N.F."/>
            <person name="Baker D."/>
            <person name="Gharbi K."/>
            <person name="Hall N."/>
            <person name="Watson M."/>
            <person name="Adriaenssens E.M."/>
            <person name="Foster-Nyarko E."/>
            <person name="Jarju S."/>
            <person name="Secka A."/>
            <person name="Antonio M."/>
            <person name="Oren A."/>
            <person name="Chaudhuri R.R."/>
            <person name="La Ragione R."/>
            <person name="Hildebrand F."/>
            <person name="Pallen M.J."/>
        </authorList>
    </citation>
    <scope>NUCLEOTIDE SEQUENCE</scope>
    <source>
        <strain evidence="12">F1-3629</strain>
    </source>
</reference>
<dbReference type="EC" id="2.2.1.7" evidence="10"/>
<comment type="catalytic activity">
    <reaction evidence="10">
        <text>D-glyceraldehyde 3-phosphate + pyruvate + H(+) = 1-deoxy-D-xylulose 5-phosphate + CO2</text>
        <dbReference type="Rhea" id="RHEA:12605"/>
        <dbReference type="ChEBI" id="CHEBI:15361"/>
        <dbReference type="ChEBI" id="CHEBI:15378"/>
        <dbReference type="ChEBI" id="CHEBI:16526"/>
        <dbReference type="ChEBI" id="CHEBI:57792"/>
        <dbReference type="ChEBI" id="CHEBI:59776"/>
        <dbReference type="EC" id="2.2.1.7"/>
    </reaction>
</comment>
<dbReference type="GO" id="GO:0019288">
    <property type="term" value="P:isopentenyl diphosphate biosynthetic process, methylerythritol 4-phosphate pathway"/>
    <property type="evidence" value="ECO:0007669"/>
    <property type="project" value="TreeGrafter"/>
</dbReference>
<keyword evidence="6 10" id="KW-0460">Magnesium</keyword>
<dbReference type="Pfam" id="PF02780">
    <property type="entry name" value="Transketolase_C"/>
    <property type="match status" value="1"/>
</dbReference>
<dbReference type="GO" id="GO:0016114">
    <property type="term" value="P:terpenoid biosynthetic process"/>
    <property type="evidence" value="ECO:0007669"/>
    <property type="project" value="UniProtKB-UniRule"/>
</dbReference>
<proteinExistence type="inferred from homology"/>
<reference evidence="12" key="1">
    <citation type="submission" date="2020-10" db="EMBL/GenBank/DDBJ databases">
        <authorList>
            <person name="Gilroy R."/>
        </authorList>
    </citation>
    <scope>NUCLEOTIDE SEQUENCE</scope>
    <source>
        <strain evidence="12">F1-3629</strain>
    </source>
</reference>
<dbReference type="GO" id="GO:0008661">
    <property type="term" value="F:1-deoxy-D-xylulose-5-phosphate synthase activity"/>
    <property type="evidence" value="ECO:0007669"/>
    <property type="project" value="UniProtKB-UniRule"/>
</dbReference>
<comment type="similarity">
    <text evidence="2 10">Belongs to the transketolase family. DXPS subfamily.</text>
</comment>
<evidence type="ECO:0000256" key="9">
    <source>
        <dbReference type="ARBA" id="ARBA00023229"/>
    </source>
</evidence>
<evidence type="ECO:0000256" key="6">
    <source>
        <dbReference type="ARBA" id="ARBA00022842"/>
    </source>
</evidence>
<evidence type="ECO:0000259" key="11">
    <source>
        <dbReference type="SMART" id="SM00861"/>
    </source>
</evidence>
<feature type="binding site" evidence="10">
    <location>
        <begin position="147"/>
        <end position="148"/>
    </location>
    <ligand>
        <name>thiamine diphosphate</name>
        <dbReference type="ChEBI" id="CHEBI:58937"/>
    </ligand>
</feature>
<dbReference type="NCBIfam" id="NF003933">
    <property type="entry name" value="PRK05444.2-2"/>
    <property type="match status" value="1"/>
</dbReference>
<evidence type="ECO:0000313" key="13">
    <source>
        <dbReference type="Proteomes" id="UP000771749"/>
    </source>
</evidence>
<comment type="cofactor">
    <cofactor evidence="10">
        <name>Mg(2+)</name>
        <dbReference type="ChEBI" id="CHEBI:18420"/>
    </cofactor>
    <text evidence="10">Binds 1 Mg(2+) ion per subunit.</text>
</comment>
<dbReference type="PANTHER" id="PTHR43322:SF5">
    <property type="entry name" value="1-DEOXY-D-XYLULOSE-5-PHOSPHATE SYNTHASE, CHLOROPLASTIC"/>
    <property type="match status" value="1"/>
</dbReference>
<feature type="binding site" evidence="10">
    <location>
        <position position="74"/>
    </location>
    <ligand>
        <name>thiamine diphosphate</name>
        <dbReference type="ChEBI" id="CHEBI:58937"/>
    </ligand>
</feature>
<dbReference type="PANTHER" id="PTHR43322">
    <property type="entry name" value="1-D-DEOXYXYLULOSE 5-PHOSPHATE SYNTHASE-RELATED"/>
    <property type="match status" value="1"/>
</dbReference>
<keyword evidence="8 10" id="KW-0786">Thiamine pyrophosphate</keyword>
<dbReference type="SMART" id="SM00861">
    <property type="entry name" value="Transket_pyr"/>
    <property type="match status" value="1"/>
</dbReference>
<comment type="caution">
    <text evidence="12">The sequence shown here is derived from an EMBL/GenBank/DDBJ whole genome shotgun (WGS) entry which is preliminary data.</text>
</comment>
<dbReference type="GO" id="GO:0000287">
    <property type="term" value="F:magnesium ion binding"/>
    <property type="evidence" value="ECO:0007669"/>
    <property type="project" value="UniProtKB-UniRule"/>
</dbReference>
<comment type="cofactor">
    <cofactor evidence="10">
        <name>thiamine diphosphate</name>
        <dbReference type="ChEBI" id="CHEBI:58937"/>
    </cofactor>
    <text evidence="10">Binds 1 thiamine pyrophosphate per subunit.</text>
</comment>
<accession>A0A940DPM5</accession>
<dbReference type="SUPFAM" id="SSF52922">
    <property type="entry name" value="TK C-terminal domain-like"/>
    <property type="match status" value="1"/>
</dbReference>
<dbReference type="PROSITE" id="PS00802">
    <property type="entry name" value="TRANSKETOLASE_2"/>
    <property type="match status" value="1"/>
</dbReference>
<keyword evidence="5 10" id="KW-0479">Metal-binding</keyword>
<organism evidence="12 13">
    <name type="scientific">Candidatus Cryptobacteroides gallistercoris</name>
    <dbReference type="NCBI Taxonomy" id="2840765"/>
    <lineage>
        <taxon>Bacteria</taxon>
        <taxon>Pseudomonadati</taxon>
        <taxon>Bacteroidota</taxon>
        <taxon>Bacteroidia</taxon>
        <taxon>Bacteroidales</taxon>
        <taxon>Candidatus Cryptobacteroides</taxon>
    </lineage>
</organism>
<evidence type="ECO:0000256" key="5">
    <source>
        <dbReference type="ARBA" id="ARBA00022723"/>
    </source>
</evidence>
<dbReference type="InterPro" id="IPR005475">
    <property type="entry name" value="Transketolase-like_Pyr-bd"/>
</dbReference>
<dbReference type="EMBL" id="JADIMJ010000058">
    <property type="protein sequence ID" value="MBO8453830.1"/>
    <property type="molecule type" value="Genomic_DNA"/>
</dbReference>
<dbReference type="GO" id="GO:0009228">
    <property type="term" value="P:thiamine biosynthetic process"/>
    <property type="evidence" value="ECO:0007669"/>
    <property type="project" value="UniProtKB-UniRule"/>
</dbReference>
<dbReference type="InterPro" id="IPR009014">
    <property type="entry name" value="Transketo_C/PFOR_II"/>
</dbReference>
<feature type="binding site" evidence="10">
    <location>
        <begin position="115"/>
        <end position="117"/>
    </location>
    <ligand>
        <name>thiamine diphosphate</name>
        <dbReference type="ChEBI" id="CHEBI:58937"/>
    </ligand>
</feature>
<dbReference type="CDD" id="cd02007">
    <property type="entry name" value="TPP_DXS"/>
    <property type="match status" value="1"/>
</dbReference>
<evidence type="ECO:0000256" key="2">
    <source>
        <dbReference type="ARBA" id="ARBA00011081"/>
    </source>
</evidence>
<protein>
    <recommendedName>
        <fullName evidence="10">1-deoxy-D-xylulose-5-phosphate synthase</fullName>
        <ecNumber evidence="10">2.2.1.7</ecNumber>
    </recommendedName>
    <alternativeName>
        <fullName evidence="10">1-deoxyxylulose-5-phosphate synthase</fullName>
        <shortName evidence="10">DXP synthase</shortName>
        <shortName evidence="10">DXPS</shortName>
    </alternativeName>
</protein>
<dbReference type="InterPro" id="IPR033248">
    <property type="entry name" value="Transketolase_C"/>
</dbReference>
<dbReference type="GO" id="GO:0030976">
    <property type="term" value="F:thiamine pyrophosphate binding"/>
    <property type="evidence" value="ECO:0007669"/>
    <property type="project" value="UniProtKB-UniRule"/>
</dbReference>
<sequence length="631" mass="68931">MYRFLDKIDSPADIKNFSTEDLRVLCAEIRDYMIDCCATNPGHLGSSLGAVELMVALHYVYDTPYDNIVFDVGHQAYAHKIITGRRELFKKNRKKDGISGFPKRSESIYDIFGTGHSSTSISAALGLAKAAEMEGNRKKTVALIGDGALSGGLAFEGLNNAGISKTDILVIINDNNISIDKNIGGIHEHLLKLTTHPGYNRLKKSVWDMIGEGKFRELIQNFVVTTKSHLVHNSGGALFEALGFRYFGPIDGNDIEQTIDALRRLKDMPGPRILHTITTKGKGYPPAEEDQTIWHAPGMFDPVTGKRIMPSKPGASRYQDVFGEVLLELARKDRRITGVTPAMASGCGMNILAKEMPERFFDVGIAEEHAVTFSAGLAAGGMKPFCNIYSSFSQRAYDQIIHDVALQKLGVVLCFDRSGLVGEDGATHHGNFDIAAYRCIPDTIIAAPKDEIELKNLMYTASLTDEGPFIIRYPRGYGEGKDWRNAEFSILAPGQGEMISDGEKVAVIGAGPVINRAAEAAAAYREKFGTGPAIYNIRYIKPLDRAMMDRILSEFSSLITIEDGCLAGGVFGAASEYAAEKKSSIRITGLGIPDRFISQGSQKELRDECGLNQENIYRTIAAEMEACSPKG</sequence>
<dbReference type="InterPro" id="IPR005477">
    <property type="entry name" value="Dxylulose-5-P_synthase"/>
</dbReference>
<feature type="binding site" evidence="10">
    <location>
        <position position="175"/>
    </location>
    <ligand>
        <name>Mg(2+)</name>
        <dbReference type="ChEBI" id="CHEBI:18420"/>
    </ligand>
</feature>
<gene>
    <name evidence="10" type="primary">dxs</name>
    <name evidence="12" type="ORF">IAC07_03785</name>
</gene>
<evidence type="ECO:0000313" key="12">
    <source>
        <dbReference type="EMBL" id="MBO8453830.1"/>
    </source>
</evidence>
<keyword evidence="4 10" id="KW-0808">Transferase</keyword>
<comment type="pathway">
    <text evidence="1 10">Metabolic intermediate biosynthesis; 1-deoxy-D-xylulose 5-phosphate biosynthesis; 1-deoxy-D-xylulose 5-phosphate from D-glyceraldehyde 3-phosphate and pyruvate: step 1/1.</text>
</comment>
<evidence type="ECO:0000256" key="10">
    <source>
        <dbReference type="HAMAP-Rule" id="MF_00315"/>
    </source>
</evidence>
<feature type="domain" description="Transketolase-like pyrimidine-binding" evidence="11">
    <location>
        <begin position="316"/>
        <end position="481"/>
    </location>
</feature>